<comment type="subcellular location">
    <subcellularLocation>
        <location evidence="1">Cell membrane</location>
        <topology evidence="1">Peripheral membrane protein</topology>
    </subcellularLocation>
</comment>
<proteinExistence type="inferred from homology"/>
<evidence type="ECO:0000256" key="4">
    <source>
        <dbReference type="ARBA" id="ARBA00022475"/>
    </source>
</evidence>
<organism evidence="12 13">
    <name type="scientific">Solobacterium moorei</name>
    <dbReference type="NCBI Taxonomy" id="102148"/>
    <lineage>
        <taxon>Bacteria</taxon>
        <taxon>Bacillati</taxon>
        <taxon>Bacillota</taxon>
        <taxon>Erysipelotrichia</taxon>
        <taxon>Erysipelotrichales</taxon>
        <taxon>Erysipelotrichaceae</taxon>
        <taxon>Solobacterium</taxon>
    </lineage>
</organism>
<dbReference type="InterPro" id="IPR003439">
    <property type="entry name" value="ABC_transporter-like_ATP-bd"/>
</dbReference>
<reference evidence="12 13" key="1">
    <citation type="submission" date="2018-08" db="EMBL/GenBank/DDBJ databases">
        <title>A genome reference for cultivated species of the human gut microbiota.</title>
        <authorList>
            <person name="Zou Y."/>
            <person name="Xue W."/>
            <person name="Luo G."/>
        </authorList>
    </citation>
    <scope>NUCLEOTIDE SEQUENCE [LARGE SCALE GENOMIC DNA]</scope>
    <source>
        <strain evidence="12 13">AF18-46</strain>
    </source>
</reference>
<name>A0A412PHS0_9FIRM</name>
<dbReference type="GO" id="GO:0005524">
    <property type="term" value="F:ATP binding"/>
    <property type="evidence" value="ECO:0007669"/>
    <property type="project" value="UniProtKB-KW"/>
</dbReference>
<evidence type="ECO:0000256" key="5">
    <source>
        <dbReference type="ARBA" id="ARBA00022737"/>
    </source>
</evidence>
<dbReference type="EMBL" id="QRWX01000001">
    <property type="protein sequence ID" value="RGT57692.1"/>
    <property type="molecule type" value="Genomic_DNA"/>
</dbReference>
<dbReference type="PROSITE" id="PS00211">
    <property type="entry name" value="ABC_TRANSPORTER_1"/>
    <property type="match status" value="2"/>
</dbReference>
<keyword evidence="8" id="KW-1278">Translocase</keyword>
<evidence type="ECO:0000313" key="12">
    <source>
        <dbReference type="EMBL" id="RGT57692.1"/>
    </source>
</evidence>
<comment type="function">
    <text evidence="10">Probably part of an ABC transporter complex. Responsible for energy coupling to the transport system.</text>
</comment>
<dbReference type="Gene3D" id="3.40.50.300">
    <property type="entry name" value="P-loop containing nucleotide triphosphate hydrolases"/>
    <property type="match status" value="2"/>
</dbReference>
<dbReference type="PROSITE" id="PS50893">
    <property type="entry name" value="ABC_TRANSPORTER_2"/>
    <property type="match status" value="2"/>
</dbReference>
<comment type="similarity">
    <text evidence="2">Belongs to the ABC transporter superfamily.</text>
</comment>
<evidence type="ECO:0000256" key="8">
    <source>
        <dbReference type="ARBA" id="ARBA00022967"/>
    </source>
</evidence>
<gene>
    <name evidence="12" type="ORF">DWX20_01200</name>
</gene>
<dbReference type="InterPro" id="IPR050095">
    <property type="entry name" value="ECF_ABC_transporter_ATP-bd"/>
</dbReference>
<keyword evidence="7 12" id="KW-0067">ATP-binding</keyword>
<protein>
    <submittedName>
        <fullName evidence="12">ATP-binding cassette domain-containing protein</fullName>
    </submittedName>
</protein>
<dbReference type="SMART" id="SM00382">
    <property type="entry name" value="AAA"/>
    <property type="match status" value="2"/>
</dbReference>
<evidence type="ECO:0000313" key="13">
    <source>
        <dbReference type="Proteomes" id="UP000284731"/>
    </source>
</evidence>
<dbReference type="InterPro" id="IPR027417">
    <property type="entry name" value="P-loop_NTPase"/>
</dbReference>
<evidence type="ECO:0000256" key="10">
    <source>
        <dbReference type="ARBA" id="ARBA00025157"/>
    </source>
</evidence>
<evidence type="ECO:0000256" key="1">
    <source>
        <dbReference type="ARBA" id="ARBA00004202"/>
    </source>
</evidence>
<sequence>MDSYIVEGKNISFQYQDSSEGIQDIHFSLKPGETILVTGNSGSGKSTFLKCLNGLIPRVVEGKLQGEILLNHQNTKDMSMAEISRHISSVFQNPRSQFFTTNTTSELVFSMENYGCKKDMMEAQLQKVTALLKIQKLLNRDIFQLSGGERQMVAIASAMMLGQKIILLDEPSANLDYHNTYVFRGLVEKLKQEGYTVLIADHRFYYLSGLISRVFLFNDGKMQIFDSEQMFKNSNYDTRSFDLFAMDIPFQTSSVNKEKVLSLVDISYKDILQDISLDFFTNEVTAIVGTNGVGKTTLARLLCKSIACTHGKIIGDMPFYIMQDADYQLFGTSVQAELEIADHTINQKEIQDVMDYLQLTKYADTHPFSLSGGQKQRIQVALGILSNRKVIIFDEPTSGLDLSSMRRVAREIQELKKKACVIVISHDYEFIRYISNRVVYLKDTTVKKDIPLNTEHLSEFNQIFIEMRDEL</sequence>
<dbReference type="GO" id="GO:0043190">
    <property type="term" value="C:ATP-binding cassette (ABC) transporter complex"/>
    <property type="evidence" value="ECO:0007669"/>
    <property type="project" value="TreeGrafter"/>
</dbReference>
<evidence type="ECO:0000256" key="6">
    <source>
        <dbReference type="ARBA" id="ARBA00022741"/>
    </source>
</evidence>
<dbReference type="AlphaFoldDB" id="A0A412PHS0"/>
<dbReference type="InterPro" id="IPR015856">
    <property type="entry name" value="ABC_transpr_CbiO/EcfA_su"/>
</dbReference>
<keyword evidence="5" id="KW-0677">Repeat</keyword>
<evidence type="ECO:0000256" key="7">
    <source>
        <dbReference type="ARBA" id="ARBA00022840"/>
    </source>
</evidence>
<keyword evidence="9" id="KW-0472">Membrane</keyword>
<keyword evidence="3" id="KW-0813">Transport</keyword>
<keyword evidence="6" id="KW-0547">Nucleotide-binding</keyword>
<evidence type="ECO:0000259" key="11">
    <source>
        <dbReference type="PROSITE" id="PS50893"/>
    </source>
</evidence>
<evidence type="ECO:0000256" key="9">
    <source>
        <dbReference type="ARBA" id="ARBA00023136"/>
    </source>
</evidence>
<dbReference type="Proteomes" id="UP000284731">
    <property type="component" value="Unassembled WGS sequence"/>
</dbReference>
<dbReference type="PANTHER" id="PTHR43553">
    <property type="entry name" value="HEAVY METAL TRANSPORTER"/>
    <property type="match status" value="1"/>
</dbReference>
<dbReference type="PANTHER" id="PTHR43553:SF23">
    <property type="entry name" value="ABC TRANSPORTER ATP-BINDING COMPONENT"/>
    <property type="match status" value="1"/>
</dbReference>
<dbReference type="InterPro" id="IPR017871">
    <property type="entry name" value="ABC_transporter-like_CS"/>
</dbReference>
<dbReference type="InterPro" id="IPR003593">
    <property type="entry name" value="AAA+_ATPase"/>
</dbReference>
<dbReference type="Pfam" id="PF00005">
    <property type="entry name" value="ABC_tran"/>
    <property type="match status" value="2"/>
</dbReference>
<accession>A0A412PHS0</accession>
<dbReference type="SUPFAM" id="SSF52540">
    <property type="entry name" value="P-loop containing nucleoside triphosphate hydrolases"/>
    <property type="match status" value="2"/>
</dbReference>
<dbReference type="GO" id="GO:0016887">
    <property type="term" value="F:ATP hydrolysis activity"/>
    <property type="evidence" value="ECO:0007669"/>
    <property type="project" value="InterPro"/>
</dbReference>
<dbReference type="GO" id="GO:0042626">
    <property type="term" value="F:ATPase-coupled transmembrane transporter activity"/>
    <property type="evidence" value="ECO:0007669"/>
    <property type="project" value="TreeGrafter"/>
</dbReference>
<keyword evidence="4" id="KW-1003">Cell membrane</keyword>
<feature type="domain" description="ABC transporter" evidence="11">
    <location>
        <begin position="250"/>
        <end position="468"/>
    </location>
</feature>
<dbReference type="RefSeq" id="WP_118764172.1">
    <property type="nucleotide sequence ID" value="NZ_CABJCF010000001.1"/>
</dbReference>
<dbReference type="CDD" id="cd03225">
    <property type="entry name" value="ABC_cobalt_CbiO_domain1"/>
    <property type="match status" value="1"/>
</dbReference>
<evidence type="ECO:0000256" key="3">
    <source>
        <dbReference type="ARBA" id="ARBA00022448"/>
    </source>
</evidence>
<feature type="domain" description="ABC transporter" evidence="11">
    <location>
        <begin position="6"/>
        <end position="244"/>
    </location>
</feature>
<evidence type="ECO:0000256" key="2">
    <source>
        <dbReference type="ARBA" id="ARBA00005417"/>
    </source>
</evidence>
<comment type="caution">
    <text evidence="12">The sequence shown here is derived from an EMBL/GenBank/DDBJ whole genome shotgun (WGS) entry which is preliminary data.</text>
</comment>